<dbReference type="InterPro" id="IPR002645">
    <property type="entry name" value="STAS_dom"/>
</dbReference>
<keyword evidence="4 5" id="KW-0472">Membrane</keyword>
<evidence type="ECO:0000256" key="5">
    <source>
        <dbReference type="SAM" id="Phobius"/>
    </source>
</evidence>
<keyword evidence="3 5" id="KW-1133">Transmembrane helix</keyword>
<feature type="transmembrane region" description="Helical" evidence="5">
    <location>
        <begin position="333"/>
        <end position="354"/>
    </location>
</feature>
<feature type="transmembrane region" description="Helical" evidence="5">
    <location>
        <begin position="129"/>
        <end position="148"/>
    </location>
</feature>
<evidence type="ECO:0000313" key="8">
    <source>
        <dbReference type="Proteomes" id="UP001212841"/>
    </source>
</evidence>
<feature type="transmembrane region" description="Helical" evidence="5">
    <location>
        <begin position="237"/>
        <end position="260"/>
    </location>
</feature>
<reference evidence="7" key="1">
    <citation type="submission" date="2020-05" db="EMBL/GenBank/DDBJ databases">
        <title>Phylogenomic resolution of chytrid fungi.</title>
        <authorList>
            <person name="Stajich J.E."/>
            <person name="Amses K."/>
            <person name="Simmons R."/>
            <person name="Seto K."/>
            <person name="Myers J."/>
            <person name="Bonds A."/>
            <person name="Quandt C.A."/>
            <person name="Barry K."/>
            <person name="Liu P."/>
            <person name="Grigoriev I."/>
            <person name="Longcore J.E."/>
            <person name="James T.Y."/>
        </authorList>
    </citation>
    <scope>NUCLEOTIDE SEQUENCE</scope>
    <source>
        <strain evidence="7">JEL0318</strain>
    </source>
</reference>
<feature type="transmembrane region" description="Helical" evidence="5">
    <location>
        <begin position="98"/>
        <end position="117"/>
    </location>
</feature>
<feature type="domain" description="STAS" evidence="6">
    <location>
        <begin position="494"/>
        <end position="613"/>
    </location>
</feature>
<keyword evidence="8" id="KW-1185">Reference proteome</keyword>
<comment type="subcellular location">
    <subcellularLocation>
        <location evidence="1">Membrane</location>
        <topology evidence="1">Multi-pass membrane protein</topology>
    </subcellularLocation>
</comment>
<dbReference type="Pfam" id="PF00916">
    <property type="entry name" value="Sulfate_transp"/>
    <property type="match status" value="1"/>
</dbReference>
<dbReference type="InterPro" id="IPR001902">
    <property type="entry name" value="SLC26A/SulP_fam"/>
</dbReference>
<evidence type="ECO:0000256" key="2">
    <source>
        <dbReference type="ARBA" id="ARBA00022692"/>
    </source>
</evidence>
<dbReference type="GO" id="GO:0055085">
    <property type="term" value="P:transmembrane transport"/>
    <property type="evidence" value="ECO:0007669"/>
    <property type="project" value="InterPro"/>
</dbReference>
<gene>
    <name evidence="7" type="ORF">HK097_005832</name>
</gene>
<dbReference type="Gene3D" id="3.30.750.24">
    <property type="entry name" value="STAS domain"/>
    <property type="match status" value="1"/>
</dbReference>
<feature type="transmembrane region" description="Helical" evidence="5">
    <location>
        <begin position="295"/>
        <end position="313"/>
    </location>
</feature>
<dbReference type="Pfam" id="PF01740">
    <property type="entry name" value="STAS"/>
    <property type="match status" value="1"/>
</dbReference>
<keyword evidence="2 5" id="KW-0812">Transmembrane</keyword>
<dbReference type="InterPro" id="IPR011547">
    <property type="entry name" value="SLC26A/SulP_dom"/>
</dbReference>
<dbReference type="InterPro" id="IPR036513">
    <property type="entry name" value="STAS_dom_sf"/>
</dbReference>
<dbReference type="PROSITE" id="PS50801">
    <property type="entry name" value="STAS"/>
    <property type="match status" value="1"/>
</dbReference>
<comment type="caution">
    <text evidence="7">The sequence shown here is derived from an EMBL/GenBank/DDBJ whole genome shotgun (WGS) entry which is preliminary data.</text>
</comment>
<evidence type="ECO:0000256" key="3">
    <source>
        <dbReference type="ARBA" id="ARBA00022989"/>
    </source>
</evidence>
<feature type="transmembrane region" description="Helical" evidence="5">
    <location>
        <begin position="366"/>
        <end position="384"/>
    </location>
</feature>
<name>A0AAD5X318_9FUNG</name>
<evidence type="ECO:0000259" key="6">
    <source>
        <dbReference type="PROSITE" id="PS50801"/>
    </source>
</evidence>
<sequence>MSKTEIGEFRENAREFFAHFPTHAKNYLLELVPIAGWLPRYNRDWLYGDFIAGLTIGIVVIPQAIAYATLAGAPVQNGLFTMFFGMVLYAWFATSKDVTVGATAVLSLVIGQTAGAYNGDKHIDNMTFLSGMALLGGIVQLLLGLLRLGVIVDFIPSAVISGFCSGSGIVVIFQQFPGILGTPNINTNDAAYLVIINTFKNIKNTVWLNAAFGIPTLIFVVSLKLGTDFLQRRGHKWAKWVGISRNAIALVLFTLISFGVNRGLAKPIIKIVGNVPVGFAKPQTPDINSGNIGQIASAAAGVTIVAILEHIAVVKSYGRLNGYVAKADQELTALGIINIVSSFFGGFTATASFSRSAIKSQSGVRTPGAGFLVGAIIVIALYAINAAYYYIPSASISAIIAAAIAELVSPLSVPKQLFDIKIIDAFIFFLAAFITIFVNIEYAIYASVALALAVFLLRVARPHNYALVRSQASGTWVPPTTAAKDASIVPTPAGVVVYKIVSSFSYPNAGYVSDQIREYIINTTKYGGVPRAANDRTWSDDTEERVAAQEKLGITVEKHVLKALVFDFSAVSQTDSTGIQNLIDLRRDLNRFAGRPVAFHFANVPPHVRPQIEYFLEYSLKSDSALLSRPTHTVEQAPQGAVRGWALDNFFHVSVDEAVAAVEKIPIDNLLKDEEKGEKEKDDEDVIQI</sequence>
<feature type="transmembrane region" description="Helical" evidence="5">
    <location>
        <begin position="206"/>
        <end position="225"/>
    </location>
</feature>
<feature type="transmembrane region" description="Helical" evidence="5">
    <location>
        <begin position="154"/>
        <end position="173"/>
    </location>
</feature>
<evidence type="ECO:0000256" key="4">
    <source>
        <dbReference type="ARBA" id="ARBA00023136"/>
    </source>
</evidence>
<evidence type="ECO:0000313" key="7">
    <source>
        <dbReference type="EMBL" id="KAJ3052707.1"/>
    </source>
</evidence>
<dbReference type="CDD" id="cd07042">
    <property type="entry name" value="STAS_SulP_like_sulfate_transporter"/>
    <property type="match status" value="1"/>
</dbReference>
<dbReference type="NCBIfam" id="TIGR00815">
    <property type="entry name" value="sulP"/>
    <property type="match status" value="1"/>
</dbReference>
<feature type="transmembrane region" description="Helical" evidence="5">
    <location>
        <begin position="420"/>
        <end position="438"/>
    </location>
</feature>
<feature type="transmembrane region" description="Helical" evidence="5">
    <location>
        <begin position="45"/>
        <end position="68"/>
    </location>
</feature>
<dbReference type="SUPFAM" id="SSF52091">
    <property type="entry name" value="SpoIIaa-like"/>
    <property type="match status" value="1"/>
</dbReference>
<dbReference type="Proteomes" id="UP001212841">
    <property type="component" value="Unassembled WGS sequence"/>
</dbReference>
<dbReference type="AlphaFoldDB" id="A0AAD5X318"/>
<dbReference type="GO" id="GO:0016020">
    <property type="term" value="C:membrane"/>
    <property type="evidence" value="ECO:0007669"/>
    <property type="project" value="UniProtKB-SubCell"/>
</dbReference>
<protein>
    <recommendedName>
        <fullName evidence="6">STAS domain-containing protein</fullName>
    </recommendedName>
</protein>
<evidence type="ECO:0000256" key="1">
    <source>
        <dbReference type="ARBA" id="ARBA00004141"/>
    </source>
</evidence>
<accession>A0AAD5X318</accession>
<proteinExistence type="predicted"/>
<feature type="transmembrane region" description="Helical" evidence="5">
    <location>
        <begin position="75"/>
        <end position="92"/>
    </location>
</feature>
<dbReference type="PANTHER" id="PTHR11814">
    <property type="entry name" value="SULFATE TRANSPORTER"/>
    <property type="match status" value="1"/>
</dbReference>
<organism evidence="7 8">
    <name type="scientific">Rhizophlyctis rosea</name>
    <dbReference type="NCBI Taxonomy" id="64517"/>
    <lineage>
        <taxon>Eukaryota</taxon>
        <taxon>Fungi</taxon>
        <taxon>Fungi incertae sedis</taxon>
        <taxon>Chytridiomycota</taxon>
        <taxon>Chytridiomycota incertae sedis</taxon>
        <taxon>Chytridiomycetes</taxon>
        <taxon>Rhizophlyctidales</taxon>
        <taxon>Rhizophlyctidaceae</taxon>
        <taxon>Rhizophlyctis</taxon>
    </lineage>
</organism>
<dbReference type="EMBL" id="JADGJD010000273">
    <property type="protein sequence ID" value="KAJ3052707.1"/>
    <property type="molecule type" value="Genomic_DNA"/>
</dbReference>